<dbReference type="AlphaFoldDB" id="A0AAV5CHR5"/>
<comment type="caution">
    <text evidence="3">The sequence shown here is derived from an EMBL/GenBank/DDBJ whole genome shotgun (WGS) entry which is preliminary data.</text>
</comment>
<accession>A0AAV5CHR5</accession>
<dbReference type="PANTHER" id="PTHR45735:SF8">
    <property type="entry name" value="RRM DOMAIN-CONTAINING PROTEIN"/>
    <property type="match status" value="1"/>
</dbReference>
<feature type="domain" description="RRM" evidence="2">
    <location>
        <begin position="10"/>
        <end position="88"/>
    </location>
</feature>
<dbReference type="EMBL" id="BQKI01000007">
    <property type="protein sequence ID" value="GJM97562.1"/>
    <property type="molecule type" value="Genomic_DNA"/>
</dbReference>
<dbReference type="Pfam" id="PF00076">
    <property type="entry name" value="RRM_1"/>
    <property type="match status" value="1"/>
</dbReference>
<dbReference type="SUPFAM" id="SSF54928">
    <property type="entry name" value="RNA-binding domain, RBD"/>
    <property type="match status" value="1"/>
</dbReference>
<dbReference type="Gene3D" id="3.30.70.330">
    <property type="match status" value="1"/>
</dbReference>
<dbReference type="GO" id="GO:0003729">
    <property type="term" value="F:mRNA binding"/>
    <property type="evidence" value="ECO:0007669"/>
    <property type="project" value="TreeGrafter"/>
</dbReference>
<dbReference type="GO" id="GO:0005847">
    <property type="term" value="C:mRNA cleavage and polyadenylation specificity factor complex"/>
    <property type="evidence" value="ECO:0007669"/>
    <property type="project" value="TreeGrafter"/>
</dbReference>
<dbReference type="PROSITE" id="PS50102">
    <property type="entry name" value="RRM"/>
    <property type="match status" value="1"/>
</dbReference>
<dbReference type="PANTHER" id="PTHR45735">
    <property type="entry name" value="CLEAVAGE STIMULATION FACTOR SUBUNIT 2"/>
    <property type="match status" value="1"/>
</dbReference>
<dbReference type="InterPro" id="IPR012677">
    <property type="entry name" value="Nucleotide-bd_a/b_plait_sf"/>
</dbReference>
<dbReference type="SMART" id="SM00360">
    <property type="entry name" value="RRM"/>
    <property type="match status" value="1"/>
</dbReference>
<dbReference type="Proteomes" id="UP001054889">
    <property type="component" value="Unassembled WGS sequence"/>
</dbReference>
<keyword evidence="4" id="KW-1185">Reference proteome</keyword>
<dbReference type="InterPro" id="IPR000504">
    <property type="entry name" value="RRM_dom"/>
</dbReference>
<sequence length="200" mass="21476">MAAATCRCSSVVFVGNIPYRASDEELRSACEEIGPVVSLRVAKDRESGKRRGYAFCEYLDDETALSACRNLDGRSLRGRDLRVRLADRSSSTLLGGGSDDDRPVGVAEATHAATLLVASRPSAAVTAFLAGMSRRQMREMLDVVAAADATVVELARREYGGFATLLDQAKVLLDMANKDDCTRAALQHGSGFIMASRRSP</sequence>
<gene>
    <name evidence="3" type="primary">ga14497</name>
    <name evidence="3" type="ORF">PR202_ga14497</name>
</gene>
<protein>
    <recommendedName>
        <fullName evidence="2">RRM domain-containing protein</fullName>
    </recommendedName>
</protein>
<proteinExistence type="predicted"/>
<name>A0AAV5CHR5_ELECO</name>
<evidence type="ECO:0000313" key="3">
    <source>
        <dbReference type="EMBL" id="GJM97562.1"/>
    </source>
</evidence>
<reference evidence="3" key="2">
    <citation type="submission" date="2021-12" db="EMBL/GenBank/DDBJ databases">
        <title>Resequencing data analysis of finger millet.</title>
        <authorList>
            <person name="Hatakeyama M."/>
            <person name="Aluri S."/>
            <person name="Balachadran M.T."/>
            <person name="Sivarajan S.R."/>
            <person name="Poveda L."/>
            <person name="Shimizu-Inatsugi R."/>
            <person name="Schlapbach R."/>
            <person name="Sreeman S.M."/>
            <person name="Shimizu K.K."/>
        </authorList>
    </citation>
    <scope>NUCLEOTIDE SEQUENCE</scope>
</reference>
<evidence type="ECO:0000313" key="4">
    <source>
        <dbReference type="Proteomes" id="UP001054889"/>
    </source>
</evidence>
<organism evidence="3 4">
    <name type="scientific">Eleusine coracana subsp. coracana</name>
    <dbReference type="NCBI Taxonomy" id="191504"/>
    <lineage>
        <taxon>Eukaryota</taxon>
        <taxon>Viridiplantae</taxon>
        <taxon>Streptophyta</taxon>
        <taxon>Embryophyta</taxon>
        <taxon>Tracheophyta</taxon>
        <taxon>Spermatophyta</taxon>
        <taxon>Magnoliopsida</taxon>
        <taxon>Liliopsida</taxon>
        <taxon>Poales</taxon>
        <taxon>Poaceae</taxon>
        <taxon>PACMAD clade</taxon>
        <taxon>Chloridoideae</taxon>
        <taxon>Cynodonteae</taxon>
        <taxon>Eleusininae</taxon>
        <taxon>Eleusine</taxon>
    </lineage>
</organism>
<evidence type="ECO:0000256" key="1">
    <source>
        <dbReference type="PROSITE-ProRule" id="PRU00176"/>
    </source>
</evidence>
<evidence type="ECO:0000259" key="2">
    <source>
        <dbReference type="PROSITE" id="PS50102"/>
    </source>
</evidence>
<reference evidence="3" key="1">
    <citation type="journal article" date="2018" name="DNA Res.">
        <title>Multiple hybrid de novo genome assembly of finger millet, an orphan allotetraploid crop.</title>
        <authorList>
            <person name="Hatakeyama M."/>
            <person name="Aluri S."/>
            <person name="Balachadran M.T."/>
            <person name="Sivarajan S.R."/>
            <person name="Patrignani A."/>
            <person name="Gruter S."/>
            <person name="Poveda L."/>
            <person name="Shimizu-Inatsugi R."/>
            <person name="Baeten J."/>
            <person name="Francoijs K.J."/>
            <person name="Nataraja K.N."/>
            <person name="Reddy Y.A.N."/>
            <person name="Phadnis S."/>
            <person name="Ravikumar R.L."/>
            <person name="Schlapbach R."/>
            <person name="Sreeman S.M."/>
            <person name="Shimizu K.K."/>
        </authorList>
    </citation>
    <scope>NUCLEOTIDE SEQUENCE</scope>
</reference>
<keyword evidence="1" id="KW-0694">RNA-binding</keyword>
<dbReference type="InterPro" id="IPR035979">
    <property type="entry name" value="RBD_domain_sf"/>
</dbReference>